<keyword evidence="9" id="KW-1185">Reference proteome</keyword>
<evidence type="ECO:0000256" key="3">
    <source>
        <dbReference type="ARBA" id="ARBA00023125"/>
    </source>
</evidence>
<evidence type="ECO:0000313" key="8">
    <source>
        <dbReference type="EMBL" id="KAJ4176683.1"/>
    </source>
</evidence>
<sequence length="572" mass="63585">MDMSAGTQRVRRRKADSRPEPGRHQGPGGAGSTSTSRAQSPQATTPQANAPREPIETSLQGTGDGTTDNPGRPHLPSQTFFVDRRCHELARPHTPSIHAPDMFRGSAFLSRFAILGDDFPGIDMEHKDEAMPLHSISPLELQTLQLHGAFELPNMALRQSLVDAFFEWCWAWSPVLDHAGMGVETKSSLVILQAVLLAGSVMRPKVCPVEMAGALYRRVKALIHARYEEYPLTYLAAIVLLQWHTPTPPKDVTTDLPRFWMTYALALAQQMGLHREPSQNDRDRNLRRRIWWSIYVCDCFSAAAEGRPRLINLEDCSVSPPTIHDFPRESEVTALVFVSFVAAGLCLEIFEAIHLRELTPYLATLFSWHILVAAVSQISWSRVTGLREQCNAALDSIENILSTFASTRPAAANNLRNIRAIRRAVMNREILVPTQMPTPVSQDDADEASGATTATDTSGLSIPDVLQWYGPKMESHFQCIIQIFRRHCALLGGRVAGRLLEQNHAVGHENSQNQVVGNGDASQPTDGSLHLEMDDINALVDGANDPLPEDLRNDMWMRDLVEELEMVYDVVM</sequence>
<name>A0A9W8QR52_9HYPO</name>
<dbReference type="SMART" id="SM00906">
    <property type="entry name" value="Fungal_trans"/>
    <property type="match status" value="1"/>
</dbReference>
<feature type="compositionally biased region" description="Polar residues" evidence="6">
    <location>
        <begin position="57"/>
        <end position="69"/>
    </location>
</feature>
<accession>A0A9W8QR52</accession>
<feature type="domain" description="Xylanolytic transcriptional activator regulatory" evidence="7">
    <location>
        <begin position="257"/>
        <end position="326"/>
    </location>
</feature>
<dbReference type="CDD" id="cd12148">
    <property type="entry name" value="fungal_TF_MHR"/>
    <property type="match status" value="1"/>
</dbReference>
<dbReference type="GO" id="GO:0008270">
    <property type="term" value="F:zinc ion binding"/>
    <property type="evidence" value="ECO:0007669"/>
    <property type="project" value="InterPro"/>
</dbReference>
<dbReference type="EMBL" id="JAOQAV010000164">
    <property type="protein sequence ID" value="KAJ4176683.1"/>
    <property type="molecule type" value="Genomic_DNA"/>
</dbReference>
<dbReference type="PANTHER" id="PTHR47171:SF2">
    <property type="entry name" value="TRANSCRIPTION FACTOR, PUTATIVE-RELATED"/>
    <property type="match status" value="1"/>
</dbReference>
<evidence type="ECO:0000259" key="7">
    <source>
        <dbReference type="SMART" id="SM00906"/>
    </source>
</evidence>
<dbReference type="InterPro" id="IPR052073">
    <property type="entry name" value="Amide_Lactam_Regulators"/>
</dbReference>
<keyword evidence="5" id="KW-0539">Nucleus</keyword>
<evidence type="ECO:0000256" key="1">
    <source>
        <dbReference type="ARBA" id="ARBA00022833"/>
    </source>
</evidence>
<keyword evidence="2" id="KW-0805">Transcription regulation</keyword>
<feature type="compositionally biased region" description="Polar residues" evidence="6">
    <location>
        <begin position="32"/>
        <end position="48"/>
    </location>
</feature>
<protein>
    <recommendedName>
        <fullName evidence="7">Xylanolytic transcriptional activator regulatory domain-containing protein</fullName>
    </recommendedName>
</protein>
<keyword evidence="3" id="KW-0238">DNA-binding</keyword>
<evidence type="ECO:0000256" key="6">
    <source>
        <dbReference type="SAM" id="MobiDB-lite"/>
    </source>
</evidence>
<dbReference type="GO" id="GO:0003677">
    <property type="term" value="F:DNA binding"/>
    <property type="evidence" value="ECO:0007669"/>
    <property type="project" value="UniProtKB-KW"/>
</dbReference>
<gene>
    <name evidence="8" type="ORF">NW755_014277</name>
</gene>
<dbReference type="OrthoDB" id="10251155at2759"/>
<feature type="region of interest" description="Disordered" evidence="6">
    <location>
        <begin position="1"/>
        <end position="78"/>
    </location>
</feature>
<dbReference type="Pfam" id="PF04082">
    <property type="entry name" value="Fungal_trans"/>
    <property type="match status" value="1"/>
</dbReference>
<evidence type="ECO:0000256" key="5">
    <source>
        <dbReference type="ARBA" id="ARBA00023242"/>
    </source>
</evidence>
<dbReference type="Proteomes" id="UP001152087">
    <property type="component" value="Unassembled WGS sequence"/>
</dbReference>
<evidence type="ECO:0000313" key="9">
    <source>
        <dbReference type="Proteomes" id="UP001152087"/>
    </source>
</evidence>
<feature type="region of interest" description="Disordered" evidence="6">
    <location>
        <begin position="436"/>
        <end position="456"/>
    </location>
</feature>
<reference evidence="8" key="1">
    <citation type="submission" date="2022-09" db="EMBL/GenBank/DDBJ databases">
        <title>Fusarium specimens isolated from Avocado Roots.</title>
        <authorList>
            <person name="Stajich J."/>
            <person name="Roper C."/>
            <person name="Heimlech-Rivalta G."/>
        </authorList>
    </citation>
    <scope>NUCLEOTIDE SEQUENCE</scope>
    <source>
        <strain evidence="8">A02</strain>
    </source>
</reference>
<evidence type="ECO:0000256" key="4">
    <source>
        <dbReference type="ARBA" id="ARBA00023163"/>
    </source>
</evidence>
<keyword evidence="4" id="KW-0804">Transcription</keyword>
<organism evidence="8 9">
    <name type="scientific">Fusarium falciforme</name>
    <dbReference type="NCBI Taxonomy" id="195108"/>
    <lineage>
        <taxon>Eukaryota</taxon>
        <taxon>Fungi</taxon>
        <taxon>Dikarya</taxon>
        <taxon>Ascomycota</taxon>
        <taxon>Pezizomycotina</taxon>
        <taxon>Sordariomycetes</taxon>
        <taxon>Hypocreomycetidae</taxon>
        <taxon>Hypocreales</taxon>
        <taxon>Nectriaceae</taxon>
        <taxon>Fusarium</taxon>
        <taxon>Fusarium solani species complex</taxon>
    </lineage>
</organism>
<comment type="caution">
    <text evidence="8">The sequence shown here is derived from an EMBL/GenBank/DDBJ whole genome shotgun (WGS) entry which is preliminary data.</text>
</comment>
<dbReference type="GO" id="GO:0006351">
    <property type="term" value="P:DNA-templated transcription"/>
    <property type="evidence" value="ECO:0007669"/>
    <property type="project" value="InterPro"/>
</dbReference>
<dbReference type="AlphaFoldDB" id="A0A9W8QR52"/>
<proteinExistence type="predicted"/>
<dbReference type="PANTHER" id="PTHR47171">
    <property type="entry name" value="FARA-RELATED"/>
    <property type="match status" value="1"/>
</dbReference>
<keyword evidence="1" id="KW-0862">Zinc</keyword>
<dbReference type="InterPro" id="IPR007219">
    <property type="entry name" value="XnlR_reg_dom"/>
</dbReference>
<evidence type="ECO:0000256" key="2">
    <source>
        <dbReference type="ARBA" id="ARBA00023015"/>
    </source>
</evidence>